<keyword evidence="7 8" id="KW-0503">Monooxygenase</keyword>
<keyword evidence="4 8" id="KW-0479">Metal-binding</keyword>
<keyword evidence="6 8" id="KW-0408">Iron</keyword>
<dbReference type="PANTHER" id="PTHR46696:SF4">
    <property type="entry name" value="BIOTIN BIOSYNTHESIS CYTOCHROME P450"/>
    <property type="match status" value="1"/>
</dbReference>
<sequence>MPTTKMSPSDVAGGADLDVFAAAAVDDPYPLFGELRRRAPVFRVPGSDFYLVSTWDLVVEATQRVDDFSSHLTGVLMQRPNAAPTTFDLDGAGRAVHVLATADDAVHRDQRKLVLPTLVAKRVRALEPSIFAVTRDLFDKHLTGDRVEWMDAIADRLPMTMVARLLGLPEEDVPKLVEWGYASTELLGGVLDEGRLVAVVTAAAELADYLHAHFDRACDEPGDDLVGDLARECSAGNLGHDAAVLMLVQLVGAGGESTAGLLGNAVRLLAADPALQQQIRINRAALTPFLEESLRLESPFRGHHRHVVADTTLGAIRLPSGSHLLLLWGSANRDSGQFADPDAVVLDRPRPRGHLAFGAGVHFCVGAALARLEARVVLDELLTRTGNFGVAEPSHASWLPSIFVRRHVRLELTTTLRA</sequence>
<keyword evidence="3 8" id="KW-0349">Heme</keyword>
<evidence type="ECO:0000256" key="5">
    <source>
        <dbReference type="ARBA" id="ARBA00023002"/>
    </source>
</evidence>
<dbReference type="Pfam" id="PF00067">
    <property type="entry name" value="p450"/>
    <property type="match status" value="1"/>
</dbReference>
<comment type="similarity">
    <text evidence="2 8">Belongs to the cytochrome P450 family.</text>
</comment>
<evidence type="ECO:0000256" key="2">
    <source>
        <dbReference type="ARBA" id="ARBA00010617"/>
    </source>
</evidence>
<dbReference type="EMBL" id="JBIMSO010000142">
    <property type="protein sequence ID" value="MFH5212131.1"/>
    <property type="molecule type" value="Genomic_DNA"/>
</dbReference>
<name>A0ABW7JZ12_9NOCA</name>
<evidence type="ECO:0000256" key="4">
    <source>
        <dbReference type="ARBA" id="ARBA00022723"/>
    </source>
</evidence>
<reference evidence="9 10" key="1">
    <citation type="submission" date="2024-10" db="EMBL/GenBank/DDBJ databases">
        <authorList>
            <person name="Riesco R."/>
        </authorList>
    </citation>
    <scope>NUCLEOTIDE SEQUENCE [LARGE SCALE GENOMIC DNA]</scope>
    <source>
        <strain evidence="9 10">NCIMB 15449</strain>
    </source>
</reference>
<evidence type="ECO:0000256" key="8">
    <source>
        <dbReference type="RuleBase" id="RU000461"/>
    </source>
</evidence>
<proteinExistence type="inferred from homology"/>
<comment type="cofactor">
    <cofactor evidence="1">
        <name>heme</name>
        <dbReference type="ChEBI" id="CHEBI:30413"/>
    </cofactor>
</comment>
<dbReference type="RefSeq" id="WP_395119202.1">
    <property type="nucleotide sequence ID" value="NZ_JBIMSO010000142.1"/>
</dbReference>
<evidence type="ECO:0000256" key="3">
    <source>
        <dbReference type="ARBA" id="ARBA00022617"/>
    </source>
</evidence>
<dbReference type="InterPro" id="IPR017972">
    <property type="entry name" value="Cyt_P450_CS"/>
</dbReference>
<dbReference type="PROSITE" id="PS00086">
    <property type="entry name" value="CYTOCHROME_P450"/>
    <property type="match status" value="1"/>
</dbReference>
<organism evidence="9 10">
    <name type="scientific">Antrihabitans spumae</name>
    <dbReference type="NCBI Taxonomy" id="3373370"/>
    <lineage>
        <taxon>Bacteria</taxon>
        <taxon>Bacillati</taxon>
        <taxon>Actinomycetota</taxon>
        <taxon>Actinomycetes</taxon>
        <taxon>Mycobacteriales</taxon>
        <taxon>Nocardiaceae</taxon>
        <taxon>Antrihabitans</taxon>
    </lineage>
</organism>
<dbReference type="InterPro" id="IPR036396">
    <property type="entry name" value="Cyt_P450_sf"/>
</dbReference>
<dbReference type="Gene3D" id="1.10.630.10">
    <property type="entry name" value="Cytochrome P450"/>
    <property type="match status" value="1"/>
</dbReference>
<dbReference type="InterPro" id="IPR001128">
    <property type="entry name" value="Cyt_P450"/>
</dbReference>
<gene>
    <name evidence="9" type="ORF">ACHIPZ_28590</name>
</gene>
<accession>A0ABW7JZ12</accession>
<dbReference type="PRINTS" id="PR00359">
    <property type="entry name" value="BP450"/>
</dbReference>
<evidence type="ECO:0000313" key="10">
    <source>
        <dbReference type="Proteomes" id="UP001609175"/>
    </source>
</evidence>
<dbReference type="Proteomes" id="UP001609175">
    <property type="component" value="Unassembled WGS sequence"/>
</dbReference>
<dbReference type="SUPFAM" id="SSF48264">
    <property type="entry name" value="Cytochrome P450"/>
    <property type="match status" value="1"/>
</dbReference>
<evidence type="ECO:0000256" key="6">
    <source>
        <dbReference type="ARBA" id="ARBA00023004"/>
    </source>
</evidence>
<keyword evidence="5 8" id="KW-0560">Oxidoreductase</keyword>
<dbReference type="InterPro" id="IPR002397">
    <property type="entry name" value="Cyt_P450_B"/>
</dbReference>
<protein>
    <submittedName>
        <fullName evidence="9">Cytochrome P450</fullName>
    </submittedName>
</protein>
<comment type="caution">
    <text evidence="9">The sequence shown here is derived from an EMBL/GenBank/DDBJ whole genome shotgun (WGS) entry which is preliminary data.</text>
</comment>
<evidence type="ECO:0000256" key="7">
    <source>
        <dbReference type="ARBA" id="ARBA00023033"/>
    </source>
</evidence>
<evidence type="ECO:0000313" key="9">
    <source>
        <dbReference type="EMBL" id="MFH5212131.1"/>
    </source>
</evidence>
<evidence type="ECO:0000256" key="1">
    <source>
        <dbReference type="ARBA" id="ARBA00001971"/>
    </source>
</evidence>
<dbReference type="PANTHER" id="PTHR46696">
    <property type="entry name" value="P450, PUTATIVE (EUROFUNG)-RELATED"/>
    <property type="match status" value="1"/>
</dbReference>